<evidence type="ECO:0000313" key="3">
    <source>
        <dbReference type="Proteomes" id="UP000054815"/>
    </source>
</evidence>
<reference evidence="2 3" key="1">
    <citation type="submission" date="2015-01" db="EMBL/GenBank/DDBJ databases">
        <title>Evolution of Trichinella species and genotypes.</title>
        <authorList>
            <person name="Korhonen P.K."/>
            <person name="Edoardo P."/>
            <person name="Giuseppe L.R."/>
            <person name="Gasser R.B."/>
        </authorList>
    </citation>
    <scope>NUCLEOTIDE SEQUENCE [LARGE SCALE GENOMIC DNA]</scope>
    <source>
        <strain evidence="2">ISS141</strain>
    </source>
</reference>
<proteinExistence type="predicted"/>
<protein>
    <submittedName>
        <fullName evidence="2">Uncharacterized protein</fullName>
    </submittedName>
</protein>
<name>A0A0V0XKT4_TRIPS</name>
<gene>
    <name evidence="2" type="ORF">T4E_10676</name>
</gene>
<accession>A0A0V0XKT4</accession>
<evidence type="ECO:0000256" key="1">
    <source>
        <dbReference type="SAM" id="MobiDB-lite"/>
    </source>
</evidence>
<organism evidence="2 3">
    <name type="scientific">Trichinella pseudospiralis</name>
    <name type="common">Parasitic roundworm</name>
    <dbReference type="NCBI Taxonomy" id="6337"/>
    <lineage>
        <taxon>Eukaryota</taxon>
        <taxon>Metazoa</taxon>
        <taxon>Ecdysozoa</taxon>
        <taxon>Nematoda</taxon>
        <taxon>Enoplea</taxon>
        <taxon>Dorylaimia</taxon>
        <taxon>Trichinellida</taxon>
        <taxon>Trichinellidae</taxon>
        <taxon>Trichinella</taxon>
    </lineage>
</organism>
<sequence>MHLLLRQLRGSSHICLDSVADTPKTSSQLNNASQQEVLMKLLEFLRPNKDKGFQSARRRSYKREHSFTVDPEPQSLNGDDLSLMGDQIYKDALISVLGAQINCHALKELKCMRAPLFLTVTQTTPALHPLAENWPIRMQLGTLPGQIWGMPYSTTVAFRPGYSVVLGNTKVFLSRSQRSCLMTLYVHPHSAVCQKEGARISSHPNLFLAEGYRVHLLKIHV</sequence>
<dbReference type="Proteomes" id="UP000054815">
    <property type="component" value="Unassembled WGS sequence"/>
</dbReference>
<dbReference type="AlphaFoldDB" id="A0A0V0XKT4"/>
<comment type="caution">
    <text evidence="2">The sequence shown here is derived from an EMBL/GenBank/DDBJ whole genome shotgun (WGS) entry which is preliminary data.</text>
</comment>
<evidence type="ECO:0000313" key="2">
    <source>
        <dbReference type="EMBL" id="KRX88598.1"/>
    </source>
</evidence>
<dbReference type="EMBL" id="JYDU01000230">
    <property type="protein sequence ID" value="KRX88598.1"/>
    <property type="molecule type" value="Genomic_DNA"/>
</dbReference>
<feature type="region of interest" description="Disordered" evidence="1">
    <location>
        <begin position="53"/>
        <end position="73"/>
    </location>
</feature>